<feature type="binding site" description="in other chain" evidence="6">
    <location>
        <position position="109"/>
    </location>
    <ligand>
        <name>substrate</name>
        <note>ligand shared between dimeric partners</note>
    </ligand>
</feature>
<dbReference type="PIRSF" id="PIRSF000109">
    <property type="entry name" value="6PGD"/>
    <property type="match status" value="1"/>
</dbReference>
<feature type="binding site" evidence="7">
    <location>
        <begin position="81"/>
        <end position="83"/>
    </location>
    <ligand>
        <name>NADP(+)</name>
        <dbReference type="ChEBI" id="CHEBI:58349"/>
    </ligand>
</feature>
<evidence type="ECO:0000256" key="8">
    <source>
        <dbReference type="RuleBase" id="RU000485"/>
    </source>
</evidence>
<evidence type="ECO:0000256" key="4">
    <source>
        <dbReference type="PIRNR" id="PIRNR000109"/>
    </source>
</evidence>
<evidence type="ECO:0000256" key="6">
    <source>
        <dbReference type="PIRSR" id="PIRSR000109-2"/>
    </source>
</evidence>
<dbReference type="Gene3D" id="3.40.50.720">
    <property type="entry name" value="NAD(P)-binding Rossmann-like Domain"/>
    <property type="match status" value="1"/>
</dbReference>
<keyword evidence="3 8" id="KW-0311">Gluconate utilization</keyword>
<dbReference type="SUPFAM" id="SSF48179">
    <property type="entry name" value="6-phosphogluconate dehydrogenase C-terminal domain-like"/>
    <property type="match status" value="1"/>
</dbReference>
<dbReference type="EC" id="1.1.1.44" evidence="4 8"/>
<comment type="pathway">
    <text evidence="4 8">Carbohydrate degradation; pentose phosphate pathway; D-ribulose 5-phosphate from D-glucose 6-phosphate (oxidative stage): step 3/3.</text>
</comment>
<dbReference type="PANTHER" id="PTHR11811">
    <property type="entry name" value="6-PHOSPHOGLUCONATE DEHYDROGENASE"/>
    <property type="match status" value="1"/>
</dbReference>
<dbReference type="SMART" id="SM01350">
    <property type="entry name" value="6PGD"/>
    <property type="match status" value="1"/>
</dbReference>
<comment type="similarity">
    <text evidence="1 4 8">Belongs to the 6-phosphogluconate dehydrogenase family.</text>
</comment>
<sequence>MKGNSMSAEANVGVVGLAAMGGSLARNLAHHGNKVAVFNRTYARTEKLMNEHGGEGEFYPAKTLEEFVDSLVKPRTAIIMVKAGEPTDAMINALADLMEPGDIIVDAGNAYFPDIIRREKEISARGLHFVGCGVSGGEEGALLGPSMMPGGSEESWKTLKPIFESIAAKAEGEPCVTHIGLNGAGHFVKMVHNGIEYSDMQLIAESYDLMRRGLGMTPAEIGDVFEEWNKTELDSYLIEITAEVLHQVDKKTGKPLVDLIVDHAGMKGTGTWTVQTALSLAVPVTGIAEAVFARGLSSEADLREEAQKQGFAGPDGKLNLNDDEKKAFIEDIRQALYASKIVAYAQGFNEITTAAKEYGWDIDLAAVARIWRGGCIIRAKFLNRISEAFESGEANVSLLFAPYFKNAIENAEKSWRNVVAQAAINGLPTPAFASSLSYFDGLRSKRLPAALIQGQRDYFGAHTYQRVDQPGAFHTLWAEPGREEIEA</sequence>
<dbReference type="FunFam" id="1.10.1040.10:FF:000002">
    <property type="entry name" value="6-phosphogluconate dehydrogenase, decarboxylating"/>
    <property type="match status" value="1"/>
</dbReference>
<dbReference type="AlphaFoldDB" id="A1A126"/>
<dbReference type="GO" id="GO:0019521">
    <property type="term" value="P:D-gluconate metabolic process"/>
    <property type="evidence" value="ECO:0007669"/>
    <property type="project" value="UniProtKB-KW"/>
</dbReference>
<dbReference type="STRING" id="367928.BAD_0628"/>
<dbReference type="Pfam" id="PF00393">
    <property type="entry name" value="6PGD"/>
    <property type="match status" value="1"/>
</dbReference>
<evidence type="ECO:0000256" key="3">
    <source>
        <dbReference type="ARBA" id="ARBA00023064"/>
    </source>
</evidence>
<comment type="subunit">
    <text evidence="4">Homodimer.</text>
</comment>
<dbReference type="PaxDb" id="1680-BADO_0671"/>
<dbReference type="Proteomes" id="UP000008702">
    <property type="component" value="Chromosome"/>
</dbReference>
<feature type="binding site" description="in other chain" evidence="6">
    <location>
        <begin position="135"/>
        <end position="137"/>
    </location>
    <ligand>
        <name>substrate</name>
        <note>ligand shared between dimeric partners</note>
    </ligand>
</feature>
<keyword evidence="4 8" id="KW-0570">Pentose shunt</keyword>
<dbReference type="InterPro" id="IPR006113">
    <property type="entry name" value="6PGDH_Gnd/GntZ"/>
</dbReference>
<dbReference type="InterPro" id="IPR036291">
    <property type="entry name" value="NAD(P)-bd_dom_sf"/>
</dbReference>
<gene>
    <name evidence="10" type="primary">gnt</name>
    <name evidence="10" type="ordered locus">BAD_0628</name>
</gene>
<evidence type="ECO:0000256" key="1">
    <source>
        <dbReference type="ARBA" id="ARBA00008419"/>
    </source>
</evidence>
<dbReference type="Pfam" id="PF03446">
    <property type="entry name" value="NAD_binding_2"/>
    <property type="match status" value="1"/>
</dbReference>
<evidence type="ECO:0000256" key="2">
    <source>
        <dbReference type="ARBA" id="ARBA00023002"/>
    </source>
</evidence>
<dbReference type="GO" id="GO:0006098">
    <property type="term" value="P:pentose-phosphate shunt"/>
    <property type="evidence" value="ECO:0007669"/>
    <property type="project" value="UniProtKB-UniPathway"/>
</dbReference>
<name>A1A126_BIFAA</name>
<protein>
    <recommendedName>
        <fullName evidence="4 8">6-phosphogluconate dehydrogenase, decarboxylating</fullName>
        <ecNumber evidence="4 8">1.1.1.44</ecNumber>
    </recommendedName>
</protein>
<dbReference type="EMBL" id="AP009256">
    <property type="protein sequence ID" value="BAF39409.1"/>
    <property type="molecule type" value="Genomic_DNA"/>
</dbReference>
<dbReference type="UniPathway" id="UPA00115">
    <property type="reaction ID" value="UER00410"/>
</dbReference>
<evidence type="ECO:0000256" key="7">
    <source>
        <dbReference type="PIRSR" id="PIRSR000109-3"/>
    </source>
</evidence>
<dbReference type="InterPro" id="IPR006183">
    <property type="entry name" value="Pgluconate_DH"/>
</dbReference>
<dbReference type="KEGG" id="bad:BAD_0628"/>
<feature type="binding site" evidence="7">
    <location>
        <position position="109"/>
    </location>
    <ligand>
        <name>NADP(+)</name>
        <dbReference type="ChEBI" id="CHEBI:58349"/>
    </ligand>
</feature>
<evidence type="ECO:0000259" key="9">
    <source>
        <dbReference type="SMART" id="SM01350"/>
    </source>
</evidence>
<evidence type="ECO:0000256" key="5">
    <source>
        <dbReference type="PIRSR" id="PIRSR000109-1"/>
    </source>
</evidence>
<feature type="binding site" description="in other chain" evidence="6">
    <location>
        <begin position="192"/>
        <end position="193"/>
    </location>
    <ligand>
        <name>substrate</name>
        <note>ligand shared between dimeric partners</note>
    </ligand>
</feature>
<feature type="binding site" evidence="6">
    <location>
        <position position="456"/>
    </location>
    <ligand>
        <name>substrate</name>
        <note>ligand shared between dimeric partners</note>
    </ligand>
</feature>
<dbReference type="GO" id="GO:0050661">
    <property type="term" value="F:NADP binding"/>
    <property type="evidence" value="ECO:0007669"/>
    <property type="project" value="InterPro"/>
</dbReference>
<reference evidence="10 11" key="1">
    <citation type="submission" date="2006-12" db="EMBL/GenBank/DDBJ databases">
        <title>Bifidobacterium adolescentis complete genome sequence.</title>
        <authorList>
            <person name="Suzuki T."/>
            <person name="Tsuda Y."/>
            <person name="Kanou N."/>
            <person name="Inoue T."/>
            <person name="Kumazaki K."/>
            <person name="Nagano S."/>
            <person name="Hirai S."/>
            <person name="Tanaka K."/>
            <person name="Watanabe K."/>
        </authorList>
    </citation>
    <scope>NUCLEOTIDE SEQUENCE [LARGE SCALE GENOMIC DNA]</scope>
    <source>
        <strain evidence="11">ATCC 15703 / DSM 20083 / NCTC 11814 / E194a</strain>
    </source>
</reference>
<keyword evidence="11" id="KW-1185">Reference proteome</keyword>
<dbReference type="HOGENOM" id="CLU_024540_4_2_11"/>
<dbReference type="SUPFAM" id="SSF51735">
    <property type="entry name" value="NAD(P)-binding Rossmann-fold domains"/>
    <property type="match status" value="1"/>
</dbReference>
<feature type="active site" description="Proton donor" evidence="5">
    <location>
        <position position="196"/>
    </location>
</feature>
<evidence type="ECO:0000313" key="10">
    <source>
        <dbReference type="EMBL" id="BAF39409.1"/>
    </source>
</evidence>
<accession>A1A126</accession>
<keyword evidence="4 8" id="KW-0521">NADP</keyword>
<proteinExistence type="inferred from homology"/>
<dbReference type="InterPro" id="IPR006114">
    <property type="entry name" value="6PGDH_C"/>
</dbReference>
<organism evidence="10 11">
    <name type="scientific">Bifidobacterium adolescentis (strain ATCC 15703 / DSM 20083 / NCTC 11814 / E194a)</name>
    <dbReference type="NCBI Taxonomy" id="367928"/>
    <lineage>
        <taxon>Bacteria</taxon>
        <taxon>Bacillati</taxon>
        <taxon>Actinomycetota</taxon>
        <taxon>Actinomycetes</taxon>
        <taxon>Bifidobacteriales</taxon>
        <taxon>Bifidobacteriaceae</taxon>
        <taxon>Bifidobacterium</taxon>
    </lineage>
</organism>
<dbReference type="InterPro" id="IPR006115">
    <property type="entry name" value="6PGDH_NADP-bd"/>
</dbReference>
<dbReference type="InterPro" id="IPR008927">
    <property type="entry name" value="6-PGluconate_DH-like_C_sf"/>
</dbReference>
<feature type="binding site" evidence="7">
    <location>
        <begin position="16"/>
        <end position="21"/>
    </location>
    <ligand>
        <name>NADP(+)</name>
        <dbReference type="ChEBI" id="CHEBI:58349"/>
    </ligand>
</feature>
<dbReference type="NCBIfam" id="TIGR00873">
    <property type="entry name" value="gnd"/>
    <property type="match status" value="1"/>
</dbReference>
<dbReference type="Gene3D" id="1.10.1040.10">
    <property type="entry name" value="N-(1-d-carboxylethyl)-l-norvaline Dehydrogenase, domain 2"/>
    <property type="match status" value="1"/>
</dbReference>
<feature type="binding site" evidence="6">
    <location>
        <position position="462"/>
    </location>
    <ligand>
        <name>substrate</name>
        <note>ligand shared between dimeric partners</note>
    </ligand>
</feature>
<evidence type="ECO:0000313" key="11">
    <source>
        <dbReference type="Proteomes" id="UP000008702"/>
    </source>
</evidence>
<feature type="binding site" description="in other chain" evidence="6">
    <location>
        <position position="267"/>
    </location>
    <ligand>
        <name>substrate</name>
        <note>ligand shared between dimeric partners</note>
    </ligand>
</feature>
<keyword evidence="2 4" id="KW-0560">Oxidoreductase</keyword>
<comment type="catalytic activity">
    <reaction evidence="4 8">
        <text>6-phospho-D-gluconate + NADP(+) = D-ribulose 5-phosphate + CO2 + NADPH</text>
        <dbReference type="Rhea" id="RHEA:10116"/>
        <dbReference type="ChEBI" id="CHEBI:16526"/>
        <dbReference type="ChEBI" id="CHEBI:57783"/>
        <dbReference type="ChEBI" id="CHEBI:58121"/>
        <dbReference type="ChEBI" id="CHEBI:58349"/>
        <dbReference type="ChEBI" id="CHEBI:58759"/>
        <dbReference type="EC" id="1.1.1.44"/>
    </reaction>
</comment>
<dbReference type="Gene3D" id="1.20.5.320">
    <property type="entry name" value="6-Phosphogluconate Dehydrogenase, domain 3"/>
    <property type="match status" value="1"/>
</dbReference>
<feature type="binding site" description="in other chain" evidence="6">
    <location>
        <position position="197"/>
    </location>
    <ligand>
        <name>substrate</name>
        <note>ligand shared between dimeric partners</note>
    </ligand>
</feature>
<feature type="domain" description="6-phosphogluconate dehydrogenase C-terminal" evidence="9">
    <location>
        <begin position="185"/>
        <end position="478"/>
    </location>
</feature>
<comment type="function">
    <text evidence="4">Catalyzes the oxidative decarboxylation of 6-phosphogluconate to ribulose 5-phosphate and CO(2), with concomitant reduction of NADP to NADPH.</text>
</comment>
<feature type="binding site" evidence="7">
    <location>
        <begin position="39"/>
        <end position="41"/>
    </location>
    <ligand>
        <name>NADP(+)</name>
        <dbReference type="ChEBI" id="CHEBI:58349"/>
    </ligand>
</feature>
<feature type="binding site" description="in other chain" evidence="6">
    <location>
        <position position="294"/>
    </location>
    <ligand>
        <name>substrate</name>
        <note>ligand shared between dimeric partners</note>
    </ligand>
</feature>
<dbReference type="NCBIfam" id="NF006765">
    <property type="entry name" value="PRK09287.1"/>
    <property type="match status" value="1"/>
</dbReference>
<dbReference type="FunFam" id="3.40.50.720:FF:000007">
    <property type="entry name" value="6-phosphogluconate dehydrogenase, decarboxylating"/>
    <property type="match status" value="1"/>
</dbReference>
<feature type="active site" description="Proton acceptor" evidence="5">
    <location>
        <position position="189"/>
    </location>
</feature>
<dbReference type="PRINTS" id="PR00076">
    <property type="entry name" value="6PGDHDRGNASE"/>
</dbReference>
<dbReference type="InterPro" id="IPR013328">
    <property type="entry name" value="6PGD_dom2"/>
</dbReference>
<dbReference type="GO" id="GO:0004616">
    <property type="term" value="F:phosphogluconate dehydrogenase (decarboxylating) activity"/>
    <property type="evidence" value="ECO:0007669"/>
    <property type="project" value="UniProtKB-EC"/>
</dbReference>